<name>A0A0L0FTI5_9EUKA</name>
<reference evidence="2 3" key="1">
    <citation type="submission" date="2011-02" db="EMBL/GenBank/DDBJ databases">
        <title>The Genome Sequence of Sphaeroforma arctica JP610.</title>
        <authorList>
            <consortium name="The Broad Institute Genome Sequencing Platform"/>
            <person name="Russ C."/>
            <person name="Cuomo C."/>
            <person name="Young S.K."/>
            <person name="Zeng Q."/>
            <person name="Gargeya S."/>
            <person name="Alvarado L."/>
            <person name="Berlin A."/>
            <person name="Chapman S.B."/>
            <person name="Chen Z."/>
            <person name="Freedman E."/>
            <person name="Gellesch M."/>
            <person name="Goldberg J."/>
            <person name="Griggs A."/>
            <person name="Gujja S."/>
            <person name="Heilman E."/>
            <person name="Heiman D."/>
            <person name="Howarth C."/>
            <person name="Mehta T."/>
            <person name="Neiman D."/>
            <person name="Pearson M."/>
            <person name="Roberts A."/>
            <person name="Saif S."/>
            <person name="Shea T."/>
            <person name="Shenoy N."/>
            <person name="Sisk P."/>
            <person name="Stolte C."/>
            <person name="Sykes S."/>
            <person name="White J."/>
            <person name="Yandava C."/>
            <person name="Burger G."/>
            <person name="Gray M.W."/>
            <person name="Holland P.W.H."/>
            <person name="King N."/>
            <person name="Lang F.B.F."/>
            <person name="Roger A.J."/>
            <person name="Ruiz-Trillo I."/>
            <person name="Haas B."/>
            <person name="Nusbaum C."/>
            <person name="Birren B."/>
        </authorList>
    </citation>
    <scope>NUCLEOTIDE SEQUENCE [LARGE SCALE GENOMIC DNA]</scope>
    <source>
        <strain evidence="2 3">JP610</strain>
    </source>
</reference>
<organism evidence="2 3">
    <name type="scientific">Sphaeroforma arctica JP610</name>
    <dbReference type="NCBI Taxonomy" id="667725"/>
    <lineage>
        <taxon>Eukaryota</taxon>
        <taxon>Ichthyosporea</taxon>
        <taxon>Ichthyophonida</taxon>
        <taxon>Sphaeroforma</taxon>
    </lineage>
</organism>
<protein>
    <recommendedName>
        <fullName evidence="1">SWI/SNF Subunit INI1 DNA binding domain-containing protein</fullName>
    </recommendedName>
</protein>
<dbReference type="InterPro" id="IPR048664">
    <property type="entry name" value="INI1_DNA-bd"/>
</dbReference>
<dbReference type="Pfam" id="PF21459">
    <property type="entry name" value="INI1_DNA-bd"/>
    <property type="match status" value="1"/>
</dbReference>
<dbReference type="RefSeq" id="XP_014153911.1">
    <property type="nucleotide sequence ID" value="XM_014298436.1"/>
</dbReference>
<feature type="domain" description="SWI/SNF Subunit INI1 DNA binding" evidence="1">
    <location>
        <begin position="13"/>
        <end position="88"/>
    </location>
</feature>
<dbReference type="CDD" id="cd21086">
    <property type="entry name" value="WH_NTD_SMARCB1"/>
    <property type="match status" value="1"/>
</dbReference>
<keyword evidence="3" id="KW-1185">Reference proteome</keyword>
<dbReference type="Proteomes" id="UP000054560">
    <property type="component" value="Unassembled WGS sequence"/>
</dbReference>
<evidence type="ECO:0000313" key="3">
    <source>
        <dbReference type="Proteomes" id="UP000054560"/>
    </source>
</evidence>
<dbReference type="GeneID" id="25908128"/>
<evidence type="ECO:0000259" key="1">
    <source>
        <dbReference type="Pfam" id="PF21459"/>
    </source>
</evidence>
<dbReference type="EMBL" id="KQ242210">
    <property type="protein sequence ID" value="KNC80009.1"/>
    <property type="molecule type" value="Genomic_DNA"/>
</dbReference>
<sequence length="119" mass="13360">MSIYDQEFVVPEPRRFRFGAEGDVFMLMNQATRFLSKPAGGLLSYHPGLWSRKTTFPERSQLIDQGLVQAESTCVTLVLADEIDEIIKDSLSFTDPPSDTFARHNGLGIGIKARVLDRK</sequence>
<accession>A0A0L0FTI5</accession>
<evidence type="ECO:0000313" key="2">
    <source>
        <dbReference type="EMBL" id="KNC80009.1"/>
    </source>
</evidence>
<gene>
    <name evidence="2" type="ORF">SARC_07624</name>
</gene>
<dbReference type="AlphaFoldDB" id="A0A0L0FTI5"/>
<proteinExistence type="predicted"/>